<reference evidence="1 2" key="1">
    <citation type="journal article" date="2011" name="PLoS Pathog.">
        <title>Dynamic evolution of pathogenicity revealed by sequencing and comparative genomics of 19 Pseudomonas syringae isolates.</title>
        <authorList>
            <person name="Baltrus D.A."/>
            <person name="Nishimura M.T."/>
            <person name="Romanchuk A."/>
            <person name="Chang J.H."/>
            <person name="Mukhtar M.S."/>
            <person name="Cherkis K."/>
            <person name="Roach J."/>
            <person name="Grant S.R."/>
            <person name="Jones C.D."/>
            <person name="Dangl J.L."/>
        </authorList>
    </citation>
    <scope>NUCLEOTIDE SEQUENCE [LARGE SCALE GENOMIC DNA]</scope>
    <source>
        <strain evidence="2">M301072PT</strain>
    </source>
</reference>
<evidence type="ECO:0000313" key="1">
    <source>
        <dbReference type="EMBL" id="EGH33947.1"/>
    </source>
</evidence>
<accession>F3FUQ5</accession>
<name>F3FUQ5_PSESX</name>
<sequence>MTTLIEVRDLSKTFTLHQHNGVVLNAP</sequence>
<feature type="non-terminal residue" evidence="1">
    <location>
        <position position="27"/>
    </location>
</feature>
<gene>
    <name evidence="1" type="ORF">PSYJA_35519</name>
</gene>
<dbReference type="AlphaFoldDB" id="F3FUQ5"/>
<protein>
    <submittedName>
        <fullName evidence="1">ABC transporter</fullName>
    </submittedName>
</protein>
<proteinExistence type="predicted"/>
<dbReference type="HOGENOM" id="CLU_3415995_0_0_6"/>
<dbReference type="Proteomes" id="UP000004471">
    <property type="component" value="Unassembled WGS sequence"/>
</dbReference>
<dbReference type="EMBL" id="AEAH01002069">
    <property type="protein sequence ID" value="EGH33947.1"/>
    <property type="molecule type" value="Genomic_DNA"/>
</dbReference>
<evidence type="ECO:0000313" key="2">
    <source>
        <dbReference type="Proteomes" id="UP000004471"/>
    </source>
</evidence>
<comment type="caution">
    <text evidence="1">The sequence shown here is derived from an EMBL/GenBank/DDBJ whole genome shotgun (WGS) entry which is preliminary data.</text>
</comment>
<organism evidence="1 2">
    <name type="scientific">Pseudomonas syringae pv. japonica str. M301072</name>
    <dbReference type="NCBI Taxonomy" id="629262"/>
    <lineage>
        <taxon>Bacteria</taxon>
        <taxon>Pseudomonadati</taxon>
        <taxon>Pseudomonadota</taxon>
        <taxon>Gammaproteobacteria</taxon>
        <taxon>Pseudomonadales</taxon>
        <taxon>Pseudomonadaceae</taxon>
        <taxon>Pseudomonas</taxon>
        <taxon>Pseudomonas syringae</taxon>
    </lineage>
</organism>